<gene>
    <name evidence="1" type="ORF">BE18_10215</name>
</gene>
<name>A0A150SXK0_SORCE</name>
<accession>A0A150SXK0</accession>
<evidence type="ECO:0000313" key="2">
    <source>
        <dbReference type="Proteomes" id="UP000075515"/>
    </source>
</evidence>
<dbReference type="AlphaFoldDB" id="A0A150SXK0"/>
<comment type="caution">
    <text evidence="1">The sequence shown here is derived from an EMBL/GenBank/DDBJ whole genome shotgun (WGS) entry which is preliminary data.</text>
</comment>
<organism evidence="1 2">
    <name type="scientific">Sorangium cellulosum</name>
    <name type="common">Polyangium cellulosum</name>
    <dbReference type="NCBI Taxonomy" id="56"/>
    <lineage>
        <taxon>Bacteria</taxon>
        <taxon>Pseudomonadati</taxon>
        <taxon>Myxococcota</taxon>
        <taxon>Polyangia</taxon>
        <taxon>Polyangiales</taxon>
        <taxon>Polyangiaceae</taxon>
        <taxon>Sorangium</taxon>
    </lineage>
</organism>
<sequence length="110" mass="11563">MLAEHARCFVRAAGSDRMRCRTDRSSWRPGASLGPDRAQALAFESSTTRAATRSASAERSTLARSGTLLASVEKTPSCRAADDLRALLVAWSPGAGRPPTSSTAATSLRA</sequence>
<evidence type="ECO:0000313" key="1">
    <source>
        <dbReference type="EMBL" id="KYF82306.1"/>
    </source>
</evidence>
<protein>
    <submittedName>
        <fullName evidence="1">Uncharacterized protein</fullName>
    </submittedName>
</protein>
<dbReference type="EMBL" id="JEMC01003294">
    <property type="protein sequence ID" value="KYF82306.1"/>
    <property type="molecule type" value="Genomic_DNA"/>
</dbReference>
<reference evidence="1 2" key="1">
    <citation type="submission" date="2014-02" db="EMBL/GenBank/DDBJ databases">
        <title>The small core and large imbalanced accessory genome model reveals a collaborative survival strategy of Sorangium cellulosum strains in nature.</title>
        <authorList>
            <person name="Han K."/>
            <person name="Peng R."/>
            <person name="Blom J."/>
            <person name="Li Y.-Z."/>
        </authorList>
    </citation>
    <scope>NUCLEOTIDE SEQUENCE [LARGE SCALE GENOMIC DNA]</scope>
    <source>
        <strain evidence="1 2">So0149</strain>
    </source>
</reference>
<proteinExistence type="predicted"/>
<dbReference type="Proteomes" id="UP000075515">
    <property type="component" value="Unassembled WGS sequence"/>
</dbReference>